<proteinExistence type="predicted"/>
<dbReference type="Proteomes" id="UP000192578">
    <property type="component" value="Unassembled WGS sequence"/>
</dbReference>
<keyword evidence="3" id="KW-1185">Reference proteome</keyword>
<organism evidence="2 3">
    <name type="scientific">Hypsibius exemplaris</name>
    <name type="common">Freshwater tardigrade</name>
    <dbReference type="NCBI Taxonomy" id="2072580"/>
    <lineage>
        <taxon>Eukaryota</taxon>
        <taxon>Metazoa</taxon>
        <taxon>Ecdysozoa</taxon>
        <taxon>Tardigrada</taxon>
        <taxon>Eutardigrada</taxon>
        <taxon>Parachela</taxon>
        <taxon>Hypsibioidea</taxon>
        <taxon>Hypsibiidae</taxon>
        <taxon>Hypsibius</taxon>
    </lineage>
</organism>
<dbReference type="SUPFAM" id="SSF47336">
    <property type="entry name" value="ACP-like"/>
    <property type="match status" value="1"/>
</dbReference>
<evidence type="ECO:0000313" key="3">
    <source>
        <dbReference type="Proteomes" id="UP000192578"/>
    </source>
</evidence>
<dbReference type="OrthoDB" id="416786at2759"/>
<evidence type="ECO:0000259" key="1">
    <source>
        <dbReference type="Pfam" id="PF00550"/>
    </source>
</evidence>
<name>A0A9X6NBM7_HYPEX</name>
<dbReference type="Gene3D" id="3.40.630.30">
    <property type="match status" value="1"/>
</dbReference>
<accession>A0A9X6NBM7</accession>
<gene>
    <name evidence="2" type="ORF">BV898_15705</name>
</gene>
<dbReference type="Pfam" id="PF00550">
    <property type="entry name" value="PP-binding"/>
    <property type="match status" value="1"/>
</dbReference>
<dbReference type="Gene3D" id="1.10.1200.10">
    <property type="entry name" value="ACP-like"/>
    <property type="match status" value="1"/>
</dbReference>
<sequence length="301" mass="33283">MSDDYAPSPWDNFTTVVADTLGIPCTSIDPSNNFQEMGGNSLNIVSAVLKLQESGFQVTVEQFMQAGSMEKLFLSATATNGITTSGHHFSLKALKDVDANEAQTLLAKSFLSKSELFAKCGDMEVADFLFAYVKWWEAFSAYSFAVVDEQSKLRAVALAADQIDLARIPPDAKTHSHFMEVFRMLSTVTKETRTKLNPTGVERAVLCKFMFGASLENTAEENVTAFALIEKELMDTARKGGFSFTIAENISPLTQQLSQYLGCRRYATIQMNTWADPEGNRPFANCSDDYSLTVDVYEVVH</sequence>
<evidence type="ECO:0000313" key="2">
    <source>
        <dbReference type="EMBL" id="OWA51210.1"/>
    </source>
</evidence>
<dbReference type="InterPro" id="IPR036736">
    <property type="entry name" value="ACP-like_sf"/>
</dbReference>
<protein>
    <recommendedName>
        <fullName evidence="1">Carrier domain-containing protein</fullName>
    </recommendedName>
</protein>
<reference evidence="3" key="1">
    <citation type="submission" date="2017-01" db="EMBL/GenBank/DDBJ databases">
        <title>Comparative genomics of anhydrobiosis in the tardigrade Hypsibius dujardini.</title>
        <authorList>
            <person name="Yoshida Y."/>
            <person name="Koutsovoulos G."/>
            <person name="Laetsch D."/>
            <person name="Stevens L."/>
            <person name="Kumar S."/>
            <person name="Horikawa D."/>
            <person name="Ishino K."/>
            <person name="Komine S."/>
            <person name="Tomita M."/>
            <person name="Blaxter M."/>
            <person name="Arakawa K."/>
        </authorList>
    </citation>
    <scope>NUCLEOTIDE SEQUENCE [LARGE SCALE GENOMIC DNA]</scope>
    <source>
        <strain evidence="3">Z151</strain>
    </source>
</reference>
<feature type="domain" description="Carrier" evidence="1">
    <location>
        <begin position="14"/>
        <end position="69"/>
    </location>
</feature>
<comment type="caution">
    <text evidence="2">The sequence shown here is derived from an EMBL/GenBank/DDBJ whole genome shotgun (WGS) entry which is preliminary data.</text>
</comment>
<dbReference type="EMBL" id="MTYJ01000218">
    <property type="protein sequence ID" value="OWA51210.1"/>
    <property type="molecule type" value="Genomic_DNA"/>
</dbReference>
<dbReference type="InterPro" id="IPR009081">
    <property type="entry name" value="PP-bd_ACP"/>
</dbReference>
<dbReference type="AlphaFoldDB" id="A0A9X6NBM7"/>